<dbReference type="GO" id="GO:0046872">
    <property type="term" value="F:metal ion binding"/>
    <property type="evidence" value="ECO:0007669"/>
    <property type="project" value="UniProtKB-KW"/>
</dbReference>
<organism evidence="3">
    <name type="scientific">marine metagenome</name>
    <dbReference type="NCBI Taxonomy" id="408172"/>
    <lineage>
        <taxon>unclassified sequences</taxon>
        <taxon>metagenomes</taxon>
        <taxon>ecological metagenomes</taxon>
    </lineage>
</organism>
<accession>A0A381NEQ3</accession>
<dbReference type="Pfam" id="PF01026">
    <property type="entry name" value="TatD_DNase"/>
    <property type="match status" value="1"/>
</dbReference>
<evidence type="ECO:0000256" key="1">
    <source>
        <dbReference type="ARBA" id="ARBA00022723"/>
    </source>
</evidence>
<dbReference type="PROSITE" id="PS01090">
    <property type="entry name" value="TATD_2"/>
    <property type="match status" value="1"/>
</dbReference>
<evidence type="ECO:0000256" key="2">
    <source>
        <dbReference type="ARBA" id="ARBA00022801"/>
    </source>
</evidence>
<proteinExistence type="predicted"/>
<reference evidence="3" key="1">
    <citation type="submission" date="2018-05" db="EMBL/GenBank/DDBJ databases">
        <authorList>
            <person name="Lanie J.A."/>
            <person name="Ng W.-L."/>
            <person name="Kazmierczak K.M."/>
            <person name="Andrzejewski T.M."/>
            <person name="Davidsen T.M."/>
            <person name="Wayne K.J."/>
            <person name="Tettelin H."/>
            <person name="Glass J.I."/>
            <person name="Rusch D."/>
            <person name="Podicherti R."/>
            <person name="Tsui H.-C.T."/>
            <person name="Winkler M.E."/>
        </authorList>
    </citation>
    <scope>NUCLEOTIDE SEQUENCE</scope>
</reference>
<dbReference type="PANTHER" id="PTHR46124:SF2">
    <property type="entry name" value="D-AMINOACYL-TRNA DEACYLASE"/>
    <property type="match status" value="1"/>
</dbReference>
<name>A0A381NEQ3_9ZZZZ</name>
<dbReference type="InterPro" id="IPR018228">
    <property type="entry name" value="DNase_TatD-rel_CS"/>
</dbReference>
<gene>
    <name evidence="3" type="ORF">METZ01_LOCUS5909</name>
</gene>
<evidence type="ECO:0000313" key="3">
    <source>
        <dbReference type="EMBL" id="SUZ53055.1"/>
    </source>
</evidence>
<sequence>MKLVDIGANLTHNSFEQDFEKIIREASEAGLAHIIVTGTDLETSKAGQVMCTKHPKFLSSTVGFHPHISKTITDSDIEAVAELSCLPHVVAIGEIGLDFNRNFSPAEHQLRVFEQLLELAAELHKPVFLHQRDAHDAFYELLKNYQSKLVGGVVHCFTDNEKALADYLELDMHIGITGWICDERRGGLLQSLVAKIPDNRLLIETDSPYLFPRTLLQKQGRHRNEPKYLTEIVNVISHFRGQDPNTVAQNTTRNAIRLFGLNNELTEN</sequence>
<dbReference type="PIRSF" id="PIRSF005902">
    <property type="entry name" value="DNase_TatD"/>
    <property type="match status" value="1"/>
</dbReference>
<dbReference type="FunFam" id="3.20.20.140:FF:000005">
    <property type="entry name" value="TatD family hydrolase"/>
    <property type="match status" value="1"/>
</dbReference>
<evidence type="ECO:0008006" key="4">
    <source>
        <dbReference type="Google" id="ProtNLM"/>
    </source>
</evidence>
<dbReference type="InterPro" id="IPR001130">
    <property type="entry name" value="TatD-like"/>
</dbReference>
<dbReference type="PROSITE" id="PS01091">
    <property type="entry name" value="TATD_3"/>
    <property type="match status" value="1"/>
</dbReference>
<dbReference type="SUPFAM" id="SSF51556">
    <property type="entry name" value="Metallo-dependent hydrolases"/>
    <property type="match status" value="1"/>
</dbReference>
<dbReference type="AlphaFoldDB" id="A0A381NEQ3"/>
<dbReference type="InterPro" id="IPR032466">
    <property type="entry name" value="Metal_Hydrolase"/>
</dbReference>
<protein>
    <recommendedName>
        <fullName evidence="4">Hydrolase TatD</fullName>
    </recommendedName>
</protein>
<keyword evidence="2" id="KW-0378">Hydrolase</keyword>
<dbReference type="PANTHER" id="PTHR46124">
    <property type="entry name" value="D-AMINOACYL-TRNA DEACYLASE"/>
    <property type="match status" value="1"/>
</dbReference>
<dbReference type="EMBL" id="UINC01000310">
    <property type="protein sequence ID" value="SUZ53055.1"/>
    <property type="molecule type" value="Genomic_DNA"/>
</dbReference>
<keyword evidence="1" id="KW-0479">Metal-binding</keyword>
<dbReference type="CDD" id="cd01310">
    <property type="entry name" value="TatD_DNAse"/>
    <property type="match status" value="1"/>
</dbReference>
<dbReference type="GO" id="GO:0016788">
    <property type="term" value="F:hydrolase activity, acting on ester bonds"/>
    <property type="evidence" value="ECO:0007669"/>
    <property type="project" value="InterPro"/>
</dbReference>
<dbReference type="Gene3D" id="3.20.20.140">
    <property type="entry name" value="Metal-dependent hydrolases"/>
    <property type="match status" value="1"/>
</dbReference>